<proteinExistence type="predicted"/>
<evidence type="ECO:0000313" key="2">
    <source>
        <dbReference type="Proteomes" id="UP000814033"/>
    </source>
</evidence>
<keyword evidence="2" id="KW-1185">Reference proteome</keyword>
<dbReference type="EMBL" id="MU275881">
    <property type="protein sequence ID" value="KAI0048817.1"/>
    <property type="molecule type" value="Genomic_DNA"/>
</dbReference>
<reference evidence="1" key="1">
    <citation type="submission" date="2021-02" db="EMBL/GenBank/DDBJ databases">
        <authorList>
            <consortium name="DOE Joint Genome Institute"/>
            <person name="Ahrendt S."/>
            <person name="Looney B.P."/>
            <person name="Miyauchi S."/>
            <person name="Morin E."/>
            <person name="Drula E."/>
            <person name="Courty P.E."/>
            <person name="Chicoki N."/>
            <person name="Fauchery L."/>
            <person name="Kohler A."/>
            <person name="Kuo A."/>
            <person name="Labutti K."/>
            <person name="Pangilinan J."/>
            <person name="Lipzen A."/>
            <person name="Riley R."/>
            <person name="Andreopoulos W."/>
            <person name="He G."/>
            <person name="Johnson J."/>
            <person name="Barry K.W."/>
            <person name="Grigoriev I.V."/>
            <person name="Nagy L."/>
            <person name="Hibbett D."/>
            <person name="Henrissat B."/>
            <person name="Matheny P.B."/>
            <person name="Labbe J."/>
            <person name="Martin F."/>
        </authorList>
    </citation>
    <scope>NUCLEOTIDE SEQUENCE</scope>
    <source>
        <strain evidence="1">FP105234-sp</strain>
    </source>
</reference>
<protein>
    <submittedName>
        <fullName evidence="1">P-loop containing nucleoside triphosphate hydrolase protein</fullName>
    </submittedName>
</protein>
<organism evidence="1 2">
    <name type="scientific">Auriscalpium vulgare</name>
    <dbReference type="NCBI Taxonomy" id="40419"/>
    <lineage>
        <taxon>Eukaryota</taxon>
        <taxon>Fungi</taxon>
        <taxon>Dikarya</taxon>
        <taxon>Basidiomycota</taxon>
        <taxon>Agaricomycotina</taxon>
        <taxon>Agaricomycetes</taxon>
        <taxon>Russulales</taxon>
        <taxon>Auriscalpiaceae</taxon>
        <taxon>Auriscalpium</taxon>
    </lineage>
</organism>
<reference evidence="1" key="2">
    <citation type="journal article" date="2022" name="New Phytol.">
        <title>Evolutionary transition to the ectomycorrhizal habit in the genomes of a hyperdiverse lineage of mushroom-forming fungi.</title>
        <authorList>
            <person name="Looney B."/>
            <person name="Miyauchi S."/>
            <person name="Morin E."/>
            <person name="Drula E."/>
            <person name="Courty P.E."/>
            <person name="Kohler A."/>
            <person name="Kuo A."/>
            <person name="LaButti K."/>
            <person name="Pangilinan J."/>
            <person name="Lipzen A."/>
            <person name="Riley R."/>
            <person name="Andreopoulos W."/>
            <person name="He G."/>
            <person name="Johnson J."/>
            <person name="Nolan M."/>
            <person name="Tritt A."/>
            <person name="Barry K.W."/>
            <person name="Grigoriev I.V."/>
            <person name="Nagy L.G."/>
            <person name="Hibbett D."/>
            <person name="Henrissat B."/>
            <person name="Matheny P.B."/>
            <person name="Labbe J."/>
            <person name="Martin F.M."/>
        </authorList>
    </citation>
    <scope>NUCLEOTIDE SEQUENCE</scope>
    <source>
        <strain evidence="1">FP105234-sp</strain>
    </source>
</reference>
<name>A0ACB8RYC0_9AGAM</name>
<sequence length="1754" mass="197826">MTARKALALLDGAWYRGVVKYARWMDLIGDYAGSERFIVDGESLLQEVLNDPLLAIGRAEDPGFQIVHALYSMEHLLKELMQRNAVFDVVFWHDNHYLTLNGDEQYAVTSRALARRLLFNHLVKNAGEIGLKVYVFETLSDPAWDSYRKMYQVTMFVMLNDGGTPADIDELEACSLLVQREFIFTLLAQGVSVSHLRGAEFIDSKVFSFVLEQRYNAQAKEKFPVGPKLWHSVEKARDVLRSVPRPFRSQDTRLVVSPSSKAFDVGLVLQELVEASKHAVATDPAFCSGAFWELLYAYLVHLLLLDSLSLGDRSGPVEAWDVESDKVSRAFLLHVYAELVTILAHSTVVLDMDGMVFARLLRFLAMHVTITPISSLIGDDIHSRAQSIWSTAAAPKVNLGKLATVLGTASPVEHEAPGPAGYKLIPFQNEFFDAELVSVHVSVSDEPVTSGQRREFSDGTPFQEVAHWHNDRRAILPKHLGGEDYKRDEEWQRLKTLRREQWHMRDMQRVAATLTGASGTSLQQIRITPTGRTVEEVINSSAGPTRPARPIIEQKGKQPPLRSADKIRQQNADDKKAKDDATSQNWWREQLARMEKMTDAQKDTHVSSLFRNPRSYQVDWLSAEMRVYQADVKLRLWTAEATPDEATVRDAYSVAIIQLAKNLYSSRGLTPSILLWLKSVFLSLGFENYVAPLEVSAVSRVSSERALSFKPLKLVKSKSQQPIYPFMHIVENPVTWQLRLFGEYMDRSMDSQPDSRVAFQPDGWQRRVLDCLDRPKCSVLVVAPTSAGKTFISFYAMEKVLRESDNGILVYVAPTKALVNQVAAEVYARFSKDIDGRSCWAIHTRDYRTHDPQKCQILVTVPEVLAIMLLSPPLASKWTPRIRRIILDEIHTIGQQEGGVVWEQILLLAPCPIIGLSATVGEPEAFNSWLQSVQTSKGLEHEFIHHPHRYSHLRKYAYLPQLLADGKQFRGLDKTSLADPMMRYIHPMSALSFGAISLPPDLSLESQDALVLYQALQSTGNTAVAQMDPVNFFSSEVFIRQRDILSYEESIKSAVVPLLKENGSGAAVAINKLVSHPQIQDPIMSRIDSDVLNTPPDNNTFMSGLIHLLWELHVRGNLPAILFDFDRHECELMAHRILDDLTTAEEEWRDTDARWKNKIQAWQTWKTAQQARNRQQEKLVRKKKVMEEESQTQETVWQSSFDPSIPSAQFSFANTAAYSAEDLREDIDQLRWTSIKPWFFEALWRGVGVHHSGMNKQYRSLIERLFRIGFLRVVIATGTLALGINAPAKTSVFCGDSPFLTALTYRQCAGRAGRRGFDLLGRVVFYGLPIDRIHRLMLSRLPRLTGTFPLSSTLVLRLFDLLHGSKYSPYAVRAVRSIVRLPQISFGSEIGGSQLLHHLRFSIEYLRRAHLLDGEGNPMNLFAIASHIYHTEPSNFALVALLQSGVVHDICNGPNAQEELVVLLCHLFGRRNLPEAYATADNVRDLIRSGPSRVVLPRMDARARDVLLAHQEETTRIFTAYAFEFASQHATALGQDDSLPLSQTVFGASRDTDVTPTSPLHVYLNSTAISPIVRSPFVANSGHSDRFANIEDLASTVRRGIHLNGHAIPSFERITATPEDSRKPFVLNAYLYDFYMHGQDAALVNMNGIRRGDVWYVLQDFHLTLTAIRSAVHQMIVKRGGQQVLDSQFLETLDPAEQDADVEDPERPVVSDSESSTSGEEAPKDDSKKRDWKVYQVLDTVTEEFGRKFRAMWA</sequence>
<evidence type="ECO:0000313" key="1">
    <source>
        <dbReference type="EMBL" id="KAI0048817.1"/>
    </source>
</evidence>
<dbReference type="Proteomes" id="UP000814033">
    <property type="component" value="Unassembled WGS sequence"/>
</dbReference>
<accession>A0ACB8RYC0</accession>
<gene>
    <name evidence="1" type="ORF">FA95DRAFT_1490285</name>
</gene>
<keyword evidence="1" id="KW-0378">Hydrolase</keyword>
<comment type="caution">
    <text evidence="1">The sequence shown here is derived from an EMBL/GenBank/DDBJ whole genome shotgun (WGS) entry which is preliminary data.</text>
</comment>